<name>A0A3B0TQ63_9ZZZZ</name>
<dbReference type="Gene3D" id="3.60.110.10">
    <property type="entry name" value="Carbon-nitrogen hydrolase"/>
    <property type="match status" value="1"/>
</dbReference>
<dbReference type="PANTHER" id="PTHR23088">
    <property type="entry name" value="NITRILASE-RELATED"/>
    <property type="match status" value="1"/>
</dbReference>
<evidence type="ECO:0000256" key="1">
    <source>
        <dbReference type="ARBA" id="ARBA00022801"/>
    </source>
</evidence>
<evidence type="ECO:0000313" key="3">
    <source>
        <dbReference type="EMBL" id="VAW18840.1"/>
    </source>
</evidence>
<reference evidence="3" key="1">
    <citation type="submission" date="2018-06" db="EMBL/GenBank/DDBJ databases">
        <authorList>
            <person name="Zhirakovskaya E."/>
        </authorList>
    </citation>
    <scope>NUCLEOTIDE SEQUENCE</scope>
</reference>
<dbReference type="Pfam" id="PF00795">
    <property type="entry name" value="CN_hydrolase"/>
    <property type="match status" value="1"/>
</dbReference>
<dbReference type="EMBL" id="UOEN01000436">
    <property type="protein sequence ID" value="VAW18840.1"/>
    <property type="molecule type" value="Genomic_DNA"/>
</dbReference>
<dbReference type="InterPro" id="IPR003010">
    <property type="entry name" value="C-N_Hydrolase"/>
</dbReference>
<organism evidence="3">
    <name type="scientific">hydrothermal vent metagenome</name>
    <dbReference type="NCBI Taxonomy" id="652676"/>
    <lineage>
        <taxon>unclassified sequences</taxon>
        <taxon>metagenomes</taxon>
        <taxon>ecological metagenomes</taxon>
    </lineage>
</organism>
<dbReference type="PROSITE" id="PS50263">
    <property type="entry name" value="CN_HYDROLASE"/>
    <property type="match status" value="1"/>
</dbReference>
<dbReference type="PANTHER" id="PTHR23088:SF27">
    <property type="entry name" value="DEAMINATED GLUTATHIONE AMIDASE"/>
    <property type="match status" value="1"/>
</dbReference>
<evidence type="ECO:0000259" key="2">
    <source>
        <dbReference type="PROSITE" id="PS50263"/>
    </source>
</evidence>
<gene>
    <name evidence="3" type="ORF">MNBD_BACTEROID05-1213</name>
</gene>
<dbReference type="SUPFAM" id="SSF56317">
    <property type="entry name" value="Carbon-nitrogen hydrolase"/>
    <property type="match status" value="1"/>
</dbReference>
<dbReference type="GO" id="GO:0016811">
    <property type="term" value="F:hydrolase activity, acting on carbon-nitrogen (but not peptide) bonds, in linear amides"/>
    <property type="evidence" value="ECO:0007669"/>
    <property type="project" value="InterPro"/>
</dbReference>
<feature type="domain" description="CN hydrolase" evidence="2">
    <location>
        <begin position="1"/>
        <end position="247"/>
    </location>
</feature>
<sequence length="262" mass="29445">MKTAVIQVNAGRDKKKNIEKAVVFIKKAIQAKARFIVLPEVFNGRFSLREAFQNAEDIPGESLCPLMGLAKENKVFILAGSIYEKATGSKKCFNTSVLIDSKGKIIKKYRKINLFQANVGGVSVREKDVFLPGKRKARSFVEKFCVGLSICYDLRFPLMFQNISQKRFDILCVPSAFTQETGKAHWEVLLRARAIENFCYVLAPNQVGKDSRGICSYGNSMIVDPWGKVLARASNNREEIIYADVSSKVLKNIRGLFFGKKK</sequence>
<protein>
    <recommendedName>
        <fullName evidence="2">CN hydrolase domain-containing protein</fullName>
    </recommendedName>
</protein>
<dbReference type="AlphaFoldDB" id="A0A3B0TQ63"/>
<dbReference type="InterPro" id="IPR045254">
    <property type="entry name" value="Nit1/2_C-N_Hydrolase"/>
</dbReference>
<dbReference type="InterPro" id="IPR036526">
    <property type="entry name" value="C-N_Hydrolase_sf"/>
</dbReference>
<accession>A0A3B0TQ63</accession>
<keyword evidence="1" id="KW-0378">Hydrolase</keyword>
<proteinExistence type="predicted"/>
<dbReference type="CDD" id="cd07572">
    <property type="entry name" value="nit"/>
    <property type="match status" value="1"/>
</dbReference>